<gene>
    <name evidence="1" type="ORF">M0220_12530</name>
</gene>
<reference evidence="1" key="1">
    <citation type="submission" date="2022-05" db="EMBL/GenBank/DDBJ databases">
        <title>Complete sequence of a novel PHA-producing Halomonas strain.</title>
        <authorList>
            <person name="Zheng Z."/>
        </authorList>
    </citation>
    <scope>NUCLEOTIDE SEQUENCE</scope>
    <source>
        <strain evidence="1">ZZQ-149</strain>
    </source>
</reference>
<organism evidence="1 2">
    <name type="scientific">Halomonas qinghailakensis</name>
    <dbReference type="NCBI Taxonomy" id="2937790"/>
    <lineage>
        <taxon>Bacteria</taxon>
        <taxon>Pseudomonadati</taxon>
        <taxon>Pseudomonadota</taxon>
        <taxon>Gammaproteobacteria</taxon>
        <taxon>Oceanospirillales</taxon>
        <taxon>Halomonadaceae</taxon>
        <taxon>Halomonas</taxon>
    </lineage>
</organism>
<evidence type="ECO:0000313" key="1">
    <source>
        <dbReference type="EMBL" id="UYO73700.1"/>
    </source>
</evidence>
<name>A0AA46YPN7_9GAMM</name>
<dbReference type="AlphaFoldDB" id="A0AA46YPN7"/>
<dbReference type="RefSeq" id="WP_264017800.1">
    <property type="nucleotide sequence ID" value="NZ_CP096973.1"/>
</dbReference>
<keyword evidence="2" id="KW-1185">Reference proteome</keyword>
<dbReference type="KEGG" id="hqn:M0220_12530"/>
<evidence type="ECO:0000313" key="2">
    <source>
        <dbReference type="Proteomes" id="UP001164935"/>
    </source>
</evidence>
<sequence>MKKIELDLVVETTENEIDMQYGLETLKGTSDVVTLVSEAILQGGIAKTGRRTASSNNLRTKLKQSFKGSFGQRFSIEVEDKELICKLKKMGDVVFLDVLTYFIMEALYLDSGDLSEEAYKVIDELEGLTDNLFRRIDSPLKEMHKISKYYDYDVKLRYRKRGDKVKQLVKLTRETSSHLTDLLIDRNVKEIDAIIMRYHSKTGNGRLYVKGHEEFYSFGYGTELDQVKTELKRKISENLHVNNAVSSEEGTYMKLRVMRKLLPSGDVIKFLVVGVLE</sequence>
<dbReference type="Proteomes" id="UP001164935">
    <property type="component" value="Chromosome"/>
</dbReference>
<protein>
    <submittedName>
        <fullName evidence="1">Uncharacterized protein</fullName>
    </submittedName>
</protein>
<dbReference type="EMBL" id="CP096973">
    <property type="protein sequence ID" value="UYO73700.1"/>
    <property type="molecule type" value="Genomic_DNA"/>
</dbReference>
<proteinExistence type="predicted"/>
<accession>A0AA46YPN7</accession>